<keyword evidence="8" id="KW-1185">Reference proteome</keyword>
<dbReference type="InterPro" id="IPR051040">
    <property type="entry name" value="COX23"/>
</dbReference>
<sequence length="126" mass="15220">MAKEDKTTIEKDEPKIKHFLDELNENKNVKNIDFTNGGQKKTIQESQDSFVFYPDKPDNALHKYLFTLKQEGQYYNPCRESELMSIKCLERNQDDKYRCQQFFEAYKECKKHWAQKRKQGGIEWKR</sequence>
<keyword evidence="4" id="KW-1015">Disulfide bond</keyword>
<dbReference type="PANTHER" id="PTHR46811:SF1">
    <property type="entry name" value="COILED-COIL-HELIX-COILED-COIL-HELIX DOMAIN-CONTAINING PROTEIN 7"/>
    <property type="match status" value="1"/>
</dbReference>
<dbReference type="PANTHER" id="PTHR46811">
    <property type="entry name" value="COILED-COIL-HELIX-COILED-COIL-HELIX DOMAIN-CONTAINING PROTEIN 7"/>
    <property type="match status" value="1"/>
</dbReference>
<evidence type="ECO:0000256" key="2">
    <source>
        <dbReference type="ARBA" id="ARBA00004569"/>
    </source>
</evidence>
<comment type="similarity">
    <text evidence="5">Belongs to the COX23 family.</text>
</comment>
<comment type="function">
    <text evidence="1">Required for the assembly of cytochrome c oxidase.</text>
</comment>
<dbReference type="GO" id="GO:0005758">
    <property type="term" value="C:mitochondrial intermembrane space"/>
    <property type="evidence" value="ECO:0007669"/>
    <property type="project" value="UniProtKB-SubCell"/>
</dbReference>
<organism evidence="7 8">
    <name type="scientific">Hanseniaspora guilliermondii</name>
    <dbReference type="NCBI Taxonomy" id="56406"/>
    <lineage>
        <taxon>Eukaryota</taxon>
        <taxon>Fungi</taxon>
        <taxon>Dikarya</taxon>
        <taxon>Ascomycota</taxon>
        <taxon>Saccharomycotina</taxon>
        <taxon>Saccharomycetes</taxon>
        <taxon>Saccharomycodales</taxon>
        <taxon>Saccharomycodaceae</taxon>
        <taxon>Hanseniaspora</taxon>
    </lineage>
</organism>
<reference evidence="8" key="1">
    <citation type="submission" date="2016-11" db="EMBL/GenBank/DDBJ databases">
        <authorList>
            <person name="Guldener U."/>
        </authorList>
    </citation>
    <scope>NUCLEOTIDE SEQUENCE [LARGE SCALE GENOMIC DNA]</scope>
</reference>
<dbReference type="SUPFAM" id="SSF47072">
    <property type="entry name" value="Cysteine alpha-hairpin motif"/>
    <property type="match status" value="1"/>
</dbReference>
<evidence type="ECO:0000256" key="5">
    <source>
        <dbReference type="ARBA" id="ARBA00038264"/>
    </source>
</evidence>
<dbReference type="Proteomes" id="UP000183365">
    <property type="component" value="Unassembled WGS sequence"/>
</dbReference>
<evidence type="ECO:0000256" key="3">
    <source>
        <dbReference type="ARBA" id="ARBA00023128"/>
    </source>
</evidence>
<gene>
    <name evidence="7" type="ORF">HGUI_03322</name>
</gene>
<evidence type="ECO:0000313" key="8">
    <source>
        <dbReference type="Proteomes" id="UP000183365"/>
    </source>
</evidence>
<dbReference type="EMBL" id="FQNF01000080">
    <property type="protein sequence ID" value="SGZ41122.1"/>
    <property type="molecule type" value="Genomic_DNA"/>
</dbReference>
<dbReference type="AlphaFoldDB" id="A0A1L0B409"/>
<dbReference type="GO" id="GO:0033617">
    <property type="term" value="P:mitochondrial respiratory chain complex IV assembly"/>
    <property type="evidence" value="ECO:0007669"/>
    <property type="project" value="EnsemblFungi"/>
</dbReference>
<accession>A0A1L0B409</accession>
<comment type="subcellular location">
    <subcellularLocation>
        <location evidence="2">Mitochondrion intermembrane space</location>
    </subcellularLocation>
</comment>
<proteinExistence type="inferred from homology"/>
<keyword evidence="3" id="KW-0496">Mitochondrion</keyword>
<evidence type="ECO:0000256" key="6">
    <source>
        <dbReference type="ARBA" id="ARBA00041104"/>
    </source>
</evidence>
<protein>
    <recommendedName>
        <fullName evidence="6">Cytochrome c oxidase-assembly factor COX23, mitochondrial</fullName>
    </recommendedName>
</protein>
<dbReference type="InterPro" id="IPR009069">
    <property type="entry name" value="Cys_alpha_HP_mot_SF"/>
</dbReference>
<name>A0A1L0B409_9ASCO</name>
<evidence type="ECO:0000256" key="4">
    <source>
        <dbReference type="ARBA" id="ARBA00023157"/>
    </source>
</evidence>
<dbReference type="PROSITE" id="PS51808">
    <property type="entry name" value="CHCH"/>
    <property type="match status" value="1"/>
</dbReference>
<dbReference type="VEuPathDB" id="FungiDB:HGUI_03322"/>
<evidence type="ECO:0000256" key="1">
    <source>
        <dbReference type="ARBA" id="ARBA00003875"/>
    </source>
</evidence>
<evidence type="ECO:0000313" key="7">
    <source>
        <dbReference type="EMBL" id="SGZ41122.1"/>
    </source>
</evidence>
<dbReference type="OrthoDB" id="3970270at2759"/>